<dbReference type="RefSeq" id="WP_148971855.1">
    <property type="nucleotide sequence ID" value="NZ_CP043316.1"/>
</dbReference>
<evidence type="ECO:0000313" key="3">
    <source>
        <dbReference type="Proteomes" id="UP000325004"/>
    </source>
</evidence>
<organism evidence="2 3">
    <name type="scientific">Candidatus Cytomitobacter primus</name>
    <dbReference type="NCBI Taxonomy" id="2066024"/>
    <lineage>
        <taxon>Bacteria</taxon>
        <taxon>Pseudomonadati</taxon>
        <taxon>Pseudomonadota</taxon>
        <taxon>Alphaproteobacteria</taxon>
        <taxon>Holosporales</taxon>
        <taxon>Holosporaceae</taxon>
        <taxon>Candidatus Cytomitobacter</taxon>
    </lineage>
</organism>
<dbReference type="Proteomes" id="UP000325004">
    <property type="component" value="Chromosome"/>
</dbReference>
<protein>
    <submittedName>
        <fullName evidence="2">AraC family transcriptional regulator</fullName>
    </submittedName>
</protein>
<dbReference type="SUPFAM" id="SSF55136">
    <property type="entry name" value="Probable bacterial effector-binding domain"/>
    <property type="match status" value="1"/>
</dbReference>
<feature type="domain" description="AraC effector-binding" evidence="1">
    <location>
        <begin position="1"/>
        <end position="166"/>
    </location>
</feature>
<name>A0A5C0UIN0_9PROT</name>
<dbReference type="InterPro" id="IPR011256">
    <property type="entry name" value="Reg_factor_effector_dom_sf"/>
</dbReference>
<dbReference type="KEGG" id="cpri:FZC34_02345"/>
<gene>
    <name evidence="2" type="ORF">FZC34_02345</name>
</gene>
<dbReference type="PANTHER" id="PTHR36444">
    <property type="entry name" value="TRANSCRIPTIONAL REGULATOR PROTEIN YOBU-RELATED"/>
    <property type="match status" value="1"/>
</dbReference>
<evidence type="ECO:0000313" key="2">
    <source>
        <dbReference type="EMBL" id="QEK38734.1"/>
    </source>
</evidence>
<evidence type="ECO:0000259" key="1">
    <source>
        <dbReference type="SMART" id="SM00871"/>
    </source>
</evidence>
<dbReference type="Gene3D" id="3.20.80.10">
    <property type="entry name" value="Regulatory factor, effector binding domain"/>
    <property type="match status" value="1"/>
</dbReference>
<dbReference type="InterPro" id="IPR029441">
    <property type="entry name" value="Cass2"/>
</dbReference>
<reference evidence="2 3" key="1">
    <citation type="submission" date="2019-08" db="EMBL/GenBank/DDBJ databases">
        <title>Highly reduced genomes of protist endosymbionts show evolutionary convergence.</title>
        <authorList>
            <person name="George E."/>
            <person name="Husnik F."/>
            <person name="Tashyreva D."/>
            <person name="Prokopchuk G."/>
            <person name="Horak A."/>
            <person name="Kwong W.K."/>
            <person name="Lukes J."/>
            <person name="Keeling P.J."/>
        </authorList>
    </citation>
    <scope>NUCLEOTIDE SEQUENCE [LARGE SCALE GENOMIC DNA]</scope>
    <source>
        <strain evidence="2">1604LC</strain>
    </source>
</reference>
<dbReference type="OrthoDB" id="3173400at2"/>
<dbReference type="InterPro" id="IPR053182">
    <property type="entry name" value="YobU-like_regulator"/>
</dbReference>
<dbReference type="PANTHER" id="PTHR36444:SF2">
    <property type="entry name" value="TRANSCRIPTIONAL REGULATOR PROTEIN YOBU-RELATED"/>
    <property type="match status" value="1"/>
</dbReference>
<dbReference type="SMART" id="SM00871">
    <property type="entry name" value="AraC_E_bind"/>
    <property type="match status" value="1"/>
</dbReference>
<dbReference type="Pfam" id="PF14526">
    <property type="entry name" value="Cass2"/>
    <property type="match status" value="1"/>
</dbReference>
<dbReference type="InterPro" id="IPR010499">
    <property type="entry name" value="AraC_E-bd"/>
</dbReference>
<sequence length="168" mass="18819">MNKKQTTLLGMKLIGISVKTSNANEMDPTKGKILNTINQYLNNDISSKIPNRKNPGVMYCVYANYEKDEHDEYTYFVGEEVYEGAELVNADSDALVVLNIPVQSYMKFTEGPGEMPGVCISAWRKIWGMNSSDLGGERAYIADFEVYDERAKDPSNSVFDIYVGIKSS</sequence>
<dbReference type="EMBL" id="CP043316">
    <property type="protein sequence ID" value="QEK38734.1"/>
    <property type="molecule type" value="Genomic_DNA"/>
</dbReference>
<accession>A0A5C0UIN0</accession>
<proteinExistence type="predicted"/>
<dbReference type="AlphaFoldDB" id="A0A5C0UIN0"/>
<keyword evidence="3" id="KW-1185">Reference proteome</keyword>